<feature type="compositionally biased region" description="Pro residues" evidence="1">
    <location>
        <begin position="77"/>
        <end position="89"/>
    </location>
</feature>
<proteinExistence type="predicted"/>
<sequence length="210" mass="22456">MENPPGPGPSDAGPSGSAAGNPEGASTASSSFFQGLSGQIPTAPNSPGEEVQQRNLPNFLSLPEEDTVEHLLGAVPAAPPAPPAPPAALPAPAAEQIQGEDHAGFVPDLHQIQHDVIRSRLATSTPTREVSDDEIDALIFIKKDIIDRMAQLDPDRDGFWNEQKDHLVAHGILNKGKEYTLQGLINLCKNLNKCDANSPIFHKIKKINKY</sequence>
<feature type="compositionally biased region" description="Polar residues" evidence="1">
    <location>
        <begin position="27"/>
        <end position="45"/>
    </location>
</feature>
<feature type="compositionally biased region" description="Low complexity" evidence="1">
    <location>
        <begin position="9"/>
        <end position="26"/>
    </location>
</feature>
<dbReference type="EMBL" id="AP012527">
    <property type="protein sequence ID" value="BAN67490.1"/>
    <property type="molecule type" value="Genomic_DNA"/>
</dbReference>
<geneLocation type="mitochondrion" evidence="2"/>
<feature type="region of interest" description="Disordered" evidence="1">
    <location>
        <begin position="75"/>
        <end position="94"/>
    </location>
</feature>
<name>S6CDC2_ORYRU</name>
<gene>
    <name evidence="2" type="primary">orf210</name>
</gene>
<keyword evidence="2" id="KW-0496">Mitochondrion</keyword>
<evidence type="ECO:0000313" key="2">
    <source>
        <dbReference type="EMBL" id="BAN67490.1"/>
    </source>
</evidence>
<evidence type="ECO:0000256" key="1">
    <source>
        <dbReference type="SAM" id="MobiDB-lite"/>
    </source>
</evidence>
<protein>
    <submittedName>
        <fullName evidence="2">Uncharacterized protein</fullName>
    </submittedName>
</protein>
<feature type="region of interest" description="Disordered" evidence="1">
    <location>
        <begin position="1"/>
        <end position="55"/>
    </location>
</feature>
<accession>S6CDC2</accession>
<organism evidence="2">
    <name type="scientific">Oryza rufipogon</name>
    <name type="common">Brownbeard rice</name>
    <name type="synonym">Asian wild rice</name>
    <dbReference type="NCBI Taxonomy" id="4529"/>
    <lineage>
        <taxon>Eukaryota</taxon>
        <taxon>Viridiplantae</taxon>
        <taxon>Streptophyta</taxon>
        <taxon>Embryophyta</taxon>
        <taxon>Tracheophyta</taxon>
        <taxon>Spermatophyta</taxon>
        <taxon>Magnoliopsida</taxon>
        <taxon>Liliopsida</taxon>
        <taxon>Poales</taxon>
        <taxon>Poaceae</taxon>
        <taxon>BOP clade</taxon>
        <taxon>Oryzoideae</taxon>
        <taxon>Oryzeae</taxon>
        <taxon>Oryzinae</taxon>
        <taxon>Oryza</taxon>
    </lineage>
</organism>
<dbReference type="AlphaFoldDB" id="S6CDC2"/>
<reference evidence="2" key="1">
    <citation type="journal article" date="2013" name="Plant Cell Physiol.">
        <title>Whole genomic sequencing of RT98 mitochondria derived from Oryza rufipogon and northern blot analysis to uncover a cytoplasmic male sterility-associated gene.</title>
        <authorList>
            <person name="Igarashi K."/>
            <person name="Kazama T."/>
            <person name="Motomura K."/>
            <person name="Toriyama K."/>
        </authorList>
    </citation>
    <scope>NUCLEOTIDE SEQUENCE</scope>
    <source>
        <strain evidence="2">RT98C</strain>
    </source>
</reference>